<evidence type="ECO:0000313" key="4">
    <source>
        <dbReference type="EMBL" id="KAK6730684.1"/>
    </source>
</evidence>
<dbReference type="SMART" id="SM00358">
    <property type="entry name" value="DSRM"/>
    <property type="match status" value="3"/>
</dbReference>
<gene>
    <name evidence="4" type="primary">Necator_chrI.g3392</name>
    <name evidence="4" type="ORF">RB195_007263</name>
</gene>
<protein>
    <submittedName>
        <fullName evidence="4">Uncharacterized protein</fullName>
    </submittedName>
</protein>
<feature type="domain" description="A to I editase" evidence="3">
    <location>
        <begin position="606"/>
        <end position="891"/>
    </location>
</feature>
<feature type="domain" description="DRBM" evidence="2">
    <location>
        <begin position="147"/>
        <end position="208"/>
    </location>
</feature>
<evidence type="ECO:0000259" key="2">
    <source>
        <dbReference type="PROSITE" id="PS50137"/>
    </source>
</evidence>
<dbReference type="SMART" id="SM00552">
    <property type="entry name" value="ADEAMc"/>
    <property type="match status" value="1"/>
</dbReference>
<accession>A0ABR1BWC6</accession>
<dbReference type="EMBL" id="JAVFWL010000001">
    <property type="protein sequence ID" value="KAK6730684.1"/>
    <property type="molecule type" value="Genomic_DNA"/>
</dbReference>
<evidence type="ECO:0000256" key="1">
    <source>
        <dbReference type="PROSITE-ProRule" id="PRU00266"/>
    </source>
</evidence>
<dbReference type="PANTHER" id="PTHR10910:SF144">
    <property type="entry name" value="A TO I EDITASE DOMAIN-CONTAINING PROTEIN-RELATED"/>
    <property type="match status" value="1"/>
</dbReference>
<keyword evidence="1" id="KW-0694">RNA-binding</keyword>
<comment type="caution">
    <text evidence="4">The sequence shown here is derived from an EMBL/GenBank/DDBJ whole genome shotgun (WGS) entry which is preliminary data.</text>
</comment>
<dbReference type="Gene3D" id="3.30.160.20">
    <property type="match status" value="2"/>
</dbReference>
<reference evidence="4 5" key="1">
    <citation type="submission" date="2023-08" db="EMBL/GenBank/DDBJ databases">
        <title>A Necator americanus chromosomal reference genome.</title>
        <authorList>
            <person name="Ilik V."/>
            <person name="Petrzelkova K.J."/>
            <person name="Pardy F."/>
            <person name="Fuh T."/>
            <person name="Niatou-Singa F.S."/>
            <person name="Gouil Q."/>
            <person name="Baker L."/>
            <person name="Ritchie M.E."/>
            <person name="Jex A.R."/>
            <person name="Gazzola D."/>
            <person name="Li H."/>
            <person name="Toshio Fujiwara R."/>
            <person name="Zhan B."/>
            <person name="Aroian R.V."/>
            <person name="Pafco B."/>
            <person name="Schwarz E.M."/>
        </authorList>
    </citation>
    <scope>NUCLEOTIDE SEQUENCE [LARGE SCALE GENOMIC DNA]</scope>
    <source>
        <strain evidence="4 5">Aroian</strain>
        <tissue evidence="4">Whole animal</tissue>
    </source>
</reference>
<dbReference type="PROSITE" id="PS50141">
    <property type="entry name" value="A_DEAMIN_EDITASE"/>
    <property type="match status" value="1"/>
</dbReference>
<dbReference type="PROSITE" id="PS50137">
    <property type="entry name" value="DS_RBD"/>
    <property type="match status" value="2"/>
</dbReference>
<proteinExistence type="predicted"/>
<feature type="domain" description="DRBM" evidence="2">
    <location>
        <begin position="498"/>
        <end position="534"/>
    </location>
</feature>
<sequence>MMAKQKFTDISNMFKITLLASGFYKKMDPYAYSAIGNGGFRAPPQNQGYSYGWGNSSVPAAAVPQNFRSTPNFAAARGYGDAPKMPKAQFAQNRAGVGYGRWVTPGGVRQGAGDGGSFPKKAWSQPPFGQNFFKKAAKKETDPTGKTPAMLLHEVFKEISENYEEVASHPKAYRCILTVAGQQFAMVAPAKKTAKQKTAEMALRALRPDLNVTPFEDGVTVQPVTAEGTMPLQALPRPAKSEGEDAPPAKKIKLNALESALSLLDCMRKLCAERVSEGPFNPVFDITDITESASTTGDKRKFRATLTFAEQGKIYTHEGFGKMSTRDVVVREALLDLFNVPQTEIRRIVRRHLMGKLTDMPIIQTLYQVAHLCGCEVTFKVDIATDQKAVGHAAPTFVAVCTLTDHSMDDKKVEFTSPPSRSKHEAKEYAAHELLRSHFDIDPPAVSAERPPVVEQPVPPCQKLHVLLAKQNRSVTPNIKYEDLGLADESVNQMGTIFKSKLIINDKEEFIGSGKSKKAAKNDAAMMALKKIFMFDYNNPESEPVIETVPRGRRSGKNGNTQLCFDVAEYAKREYYSMCNFYAVKHSTEVAAFFLVNELDEKRLVAIGSSRPGAVDGQTVGTARGTAIIHFDPIILARRSLIRYLINEVGKVGDPKCIFVPSEDGMLRLNEGLRLVLYATYAPNCSYSCKEASVKKLSVLGPSHLIPAPDEVQTLTDIQQTGRLSVHCAADKIFKWSKLGVQGALLSTVMHPILPHSIFFGSQAPVSDASLLFALFGRIEPPQNPCKVESIKNNIILSSSPAHVWTRDMEHVEMLNIDSGRTNKGSPSRLCKAAIYEAFLKLAPEGLKCSTYMEAKQKAVAYNEAKRVLYEQMEAAGLGKWQTKPSKLVDFSLDSFDV</sequence>
<dbReference type="PANTHER" id="PTHR10910">
    <property type="entry name" value="EUKARYOTE SPECIFIC DSRNA BINDING PROTEIN"/>
    <property type="match status" value="1"/>
</dbReference>
<evidence type="ECO:0000313" key="5">
    <source>
        <dbReference type="Proteomes" id="UP001303046"/>
    </source>
</evidence>
<evidence type="ECO:0000259" key="3">
    <source>
        <dbReference type="PROSITE" id="PS50141"/>
    </source>
</evidence>
<dbReference type="CDD" id="cd00048">
    <property type="entry name" value="DSRM_SF"/>
    <property type="match status" value="2"/>
</dbReference>
<keyword evidence="5" id="KW-1185">Reference proteome</keyword>
<dbReference type="Proteomes" id="UP001303046">
    <property type="component" value="Unassembled WGS sequence"/>
</dbReference>
<dbReference type="InterPro" id="IPR014720">
    <property type="entry name" value="dsRBD_dom"/>
</dbReference>
<dbReference type="InterPro" id="IPR002466">
    <property type="entry name" value="A_deamin"/>
</dbReference>
<dbReference type="Pfam" id="PF02137">
    <property type="entry name" value="A_deamin"/>
    <property type="match status" value="1"/>
</dbReference>
<dbReference type="SUPFAM" id="SSF54768">
    <property type="entry name" value="dsRNA-binding domain-like"/>
    <property type="match status" value="2"/>
</dbReference>
<dbReference type="Pfam" id="PF00035">
    <property type="entry name" value="dsrm"/>
    <property type="match status" value="1"/>
</dbReference>
<name>A0ABR1BWC6_NECAM</name>
<organism evidence="4 5">
    <name type="scientific">Necator americanus</name>
    <name type="common">Human hookworm</name>
    <dbReference type="NCBI Taxonomy" id="51031"/>
    <lineage>
        <taxon>Eukaryota</taxon>
        <taxon>Metazoa</taxon>
        <taxon>Ecdysozoa</taxon>
        <taxon>Nematoda</taxon>
        <taxon>Chromadorea</taxon>
        <taxon>Rhabditida</taxon>
        <taxon>Rhabditina</taxon>
        <taxon>Rhabditomorpha</taxon>
        <taxon>Strongyloidea</taxon>
        <taxon>Ancylostomatidae</taxon>
        <taxon>Bunostominae</taxon>
        <taxon>Necator</taxon>
    </lineage>
</organism>